<evidence type="ECO:0000313" key="3">
    <source>
        <dbReference type="Proteomes" id="UP000190750"/>
    </source>
</evidence>
<evidence type="ECO:0000313" key="2">
    <source>
        <dbReference type="EMBL" id="OOV06380.1"/>
    </source>
</evidence>
<accession>A0A1T1AQK3</accession>
<protein>
    <submittedName>
        <fullName evidence="2">Uncharacterized protein</fullName>
    </submittedName>
</protein>
<dbReference type="EMBL" id="MTJN01000002">
    <property type="protein sequence ID" value="OOV06380.1"/>
    <property type="molecule type" value="Genomic_DNA"/>
</dbReference>
<dbReference type="AlphaFoldDB" id="A0A1T1AQK3"/>
<gene>
    <name evidence="2" type="ORF">RF819_06260</name>
</gene>
<dbReference type="Proteomes" id="UP000190750">
    <property type="component" value="Unassembled WGS sequence"/>
</dbReference>
<feature type="signal peptide" evidence="1">
    <location>
        <begin position="1"/>
        <end position="28"/>
    </location>
</feature>
<reference evidence="2 3" key="1">
    <citation type="submission" date="2017-01" db="EMBL/GenBank/DDBJ databases">
        <title>Genome sequencing of Rhodoferax fermentans JCM 7819.</title>
        <authorList>
            <person name="Kim Y.J."/>
            <person name="Farh M.E.-A."/>
            <person name="Yang D.-C."/>
        </authorList>
    </citation>
    <scope>NUCLEOTIDE SEQUENCE [LARGE SCALE GENOMIC DNA]</scope>
    <source>
        <strain evidence="2 3">JCM 7819</strain>
    </source>
</reference>
<dbReference type="InterPro" id="IPR028994">
    <property type="entry name" value="Integrin_alpha_N"/>
</dbReference>
<keyword evidence="1" id="KW-0732">Signal</keyword>
<proteinExistence type="predicted"/>
<comment type="caution">
    <text evidence="2">The sequence shown here is derived from an EMBL/GenBank/DDBJ whole genome shotgun (WGS) entry which is preliminary data.</text>
</comment>
<organism evidence="2 3">
    <name type="scientific">Rhodoferax fermentans</name>
    <dbReference type="NCBI Taxonomy" id="28066"/>
    <lineage>
        <taxon>Bacteria</taxon>
        <taxon>Pseudomonadati</taxon>
        <taxon>Pseudomonadota</taxon>
        <taxon>Betaproteobacteria</taxon>
        <taxon>Burkholderiales</taxon>
        <taxon>Comamonadaceae</taxon>
        <taxon>Rhodoferax</taxon>
    </lineage>
</organism>
<evidence type="ECO:0000256" key="1">
    <source>
        <dbReference type="SAM" id="SignalP"/>
    </source>
</evidence>
<sequence length="166" mass="17588">MTSTSGIMKQLILALGALISCTSGSAAAPEQSARAAELIAAGAPGVRWDRGTLVEGDFNGDGKPDFAVVGYKGDGLVLAIRASSAKGGRYRTDYQHFGISPSIQAAICEAPAKLGVGEQVCRPMDEQLPGCRPSNTTKSLHLSGGDCDAIHLFWNHKTNLMEWWRL</sequence>
<keyword evidence="3" id="KW-1185">Reference proteome</keyword>
<feature type="chain" id="PRO_5012256010" evidence="1">
    <location>
        <begin position="29"/>
        <end position="166"/>
    </location>
</feature>
<dbReference type="STRING" id="28066.RF819_06260"/>
<dbReference type="SUPFAM" id="SSF69318">
    <property type="entry name" value="Integrin alpha N-terminal domain"/>
    <property type="match status" value="1"/>
</dbReference>
<name>A0A1T1AQK3_RHOFE</name>